<protein>
    <submittedName>
        <fullName evidence="1">Uncharacterized protein</fullName>
    </submittedName>
</protein>
<sequence>MSVKVDKAQAGIFFCRRAHRAERNEMFASQQHRRFAVGEYLRGGGLYRLYRRGGVAEGQVEVSRVKYAEILKISVLIGAVGLDPEGFGAHRGGAEARARTEGGRRVKGRAEEDGARLRVGRGTADESLNVCFHLVFQLKRLFHVVGQHEGADVQVGVVVSRLQAEAVPGGGVKVFDRVEFL</sequence>
<reference evidence="1" key="1">
    <citation type="submission" date="2019-08" db="EMBL/GenBank/DDBJ databases">
        <authorList>
            <person name="Kucharzyk K."/>
            <person name="Murdoch R.W."/>
            <person name="Higgins S."/>
            <person name="Loffler F."/>
        </authorList>
    </citation>
    <scope>NUCLEOTIDE SEQUENCE</scope>
</reference>
<evidence type="ECO:0000313" key="1">
    <source>
        <dbReference type="EMBL" id="MPN28417.1"/>
    </source>
</evidence>
<dbReference type="AlphaFoldDB" id="A0A645GNI1"/>
<gene>
    <name evidence="1" type="ORF">SDC9_175858</name>
</gene>
<dbReference type="EMBL" id="VSSQ01078706">
    <property type="protein sequence ID" value="MPN28417.1"/>
    <property type="molecule type" value="Genomic_DNA"/>
</dbReference>
<proteinExistence type="predicted"/>
<accession>A0A645GNI1</accession>
<comment type="caution">
    <text evidence="1">The sequence shown here is derived from an EMBL/GenBank/DDBJ whole genome shotgun (WGS) entry which is preliminary data.</text>
</comment>
<name>A0A645GNI1_9ZZZZ</name>
<organism evidence="1">
    <name type="scientific">bioreactor metagenome</name>
    <dbReference type="NCBI Taxonomy" id="1076179"/>
    <lineage>
        <taxon>unclassified sequences</taxon>
        <taxon>metagenomes</taxon>
        <taxon>ecological metagenomes</taxon>
    </lineage>
</organism>